<dbReference type="Gene3D" id="1.10.150.240">
    <property type="entry name" value="Putative phosphatase, domain 2"/>
    <property type="match status" value="1"/>
</dbReference>
<sequence length="253" mass="28219">MYAHTSHNLPFGHEQEVRLYLDNQGFECFQPRAVLFDMDGVLYDSMPNHARCWQEAMRKFGLKMTVDDVYATEGMRGVETITQMVKEQQGRDITEDEAQMMYDEKARLFGLLPKAPVMEGVLELMEKIKASGMTIVVVTGSAQLPLIERLQHDFKGFVTADKIVSAYDVKRGKPQPDPYLIGLQKAGNLQPWQGLVVENAPMGVRAGVAARIFTIAVNSGPLPNATLAGEGANIVFDRMTQLRDIWVNKLGSL</sequence>
<dbReference type="GO" id="GO:0050308">
    <property type="term" value="F:sugar-phosphatase activity"/>
    <property type="evidence" value="ECO:0007669"/>
    <property type="project" value="TreeGrafter"/>
</dbReference>
<organism evidence="1 2">
    <name type="scientific">Hoylesella shahii DSM 15611 = JCM 12083</name>
    <dbReference type="NCBI Taxonomy" id="1122991"/>
    <lineage>
        <taxon>Bacteria</taxon>
        <taxon>Pseudomonadati</taxon>
        <taxon>Bacteroidota</taxon>
        <taxon>Bacteroidia</taxon>
        <taxon>Bacteroidales</taxon>
        <taxon>Prevotellaceae</taxon>
        <taxon>Hoylesella</taxon>
    </lineage>
</organism>
<dbReference type="PRINTS" id="PR00413">
    <property type="entry name" value="HADHALOGNASE"/>
</dbReference>
<dbReference type="OrthoDB" id="9797743at2"/>
<dbReference type="InterPro" id="IPR036412">
    <property type="entry name" value="HAD-like_sf"/>
</dbReference>
<dbReference type="SFLD" id="SFLDG01135">
    <property type="entry name" value="C1.5.6:_HAD__Beta-PGM__Phospha"/>
    <property type="match status" value="1"/>
</dbReference>
<accession>A0A318HUU6</accession>
<evidence type="ECO:0000313" key="1">
    <source>
        <dbReference type="EMBL" id="PXX22315.1"/>
    </source>
</evidence>
<dbReference type="InterPro" id="IPR006439">
    <property type="entry name" value="HAD-SF_hydro_IA"/>
</dbReference>
<dbReference type="STRING" id="1122991.GCA_000613445_01475"/>
<evidence type="ECO:0000313" key="2">
    <source>
        <dbReference type="Proteomes" id="UP000248314"/>
    </source>
</evidence>
<dbReference type="Gene3D" id="3.40.50.1000">
    <property type="entry name" value="HAD superfamily/HAD-like"/>
    <property type="match status" value="1"/>
</dbReference>
<dbReference type="PANTHER" id="PTHR43481:SF4">
    <property type="entry name" value="GLYCEROL-1-PHOSPHATE PHOSPHOHYDROLASE 1-RELATED"/>
    <property type="match status" value="1"/>
</dbReference>
<dbReference type="Proteomes" id="UP000248314">
    <property type="component" value="Unassembled WGS sequence"/>
</dbReference>
<gene>
    <name evidence="1" type="ORF">EJ73_01305</name>
</gene>
<keyword evidence="1" id="KW-0378">Hydrolase</keyword>
<dbReference type="AlphaFoldDB" id="A0A318HUU6"/>
<proteinExistence type="predicted"/>
<reference evidence="1 2" key="1">
    <citation type="submission" date="2018-05" db="EMBL/GenBank/DDBJ databases">
        <title>Genomic Encyclopedia of Type Strains, Phase I: the one thousand microbial genomes (KMG-I) project.</title>
        <authorList>
            <person name="Kyrpides N."/>
        </authorList>
    </citation>
    <scope>NUCLEOTIDE SEQUENCE [LARGE SCALE GENOMIC DNA]</scope>
    <source>
        <strain evidence="1 2">DSM 15611</strain>
    </source>
</reference>
<dbReference type="InterPro" id="IPR041492">
    <property type="entry name" value="HAD_2"/>
</dbReference>
<dbReference type="InterPro" id="IPR023198">
    <property type="entry name" value="PGP-like_dom2"/>
</dbReference>
<dbReference type="RefSeq" id="WP_044075844.1">
    <property type="nucleotide sequence ID" value="NZ_BAIZ01000022.1"/>
</dbReference>
<dbReference type="SUPFAM" id="SSF56784">
    <property type="entry name" value="HAD-like"/>
    <property type="match status" value="1"/>
</dbReference>
<protein>
    <submittedName>
        <fullName evidence="1">HAD superfamily hydrolase (TIGR01509 family)</fullName>
    </submittedName>
</protein>
<dbReference type="Pfam" id="PF13419">
    <property type="entry name" value="HAD_2"/>
    <property type="match status" value="1"/>
</dbReference>
<keyword evidence="2" id="KW-1185">Reference proteome</keyword>
<dbReference type="PANTHER" id="PTHR43481">
    <property type="entry name" value="FRUCTOSE-1-PHOSPHATE PHOSPHATASE"/>
    <property type="match status" value="1"/>
</dbReference>
<dbReference type="SFLD" id="SFLDS00003">
    <property type="entry name" value="Haloacid_Dehalogenase"/>
    <property type="match status" value="1"/>
</dbReference>
<dbReference type="NCBIfam" id="TIGR01509">
    <property type="entry name" value="HAD-SF-IA-v3"/>
    <property type="match status" value="1"/>
</dbReference>
<dbReference type="InterPro" id="IPR023214">
    <property type="entry name" value="HAD_sf"/>
</dbReference>
<comment type="caution">
    <text evidence="1">The sequence shown here is derived from an EMBL/GenBank/DDBJ whole genome shotgun (WGS) entry which is preliminary data.</text>
</comment>
<dbReference type="InterPro" id="IPR051806">
    <property type="entry name" value="HAD-like_SPP"/>
</dbReference>
<name>A0A318HUU6_9BACT</name>
<dbReference type="SFLD" id="SFLDG01129">
    <property type="entry name" value="C1.5:_HAD__Beta-PGM__Phosphata"/>
    <property type="match status" value="1"/>
</dbReference>
<dbReference type="EMBL" id="QJJX01000012">
    <property type="protein sequence ID" value="PXX22315.1"/>
    <property type="molecule type" value="Genomic_DNA"/>
</dbReference>